<accession>A0A6P2DKL7</accession>
<keyword evidence="17" id="KW-1185">Reference proteome</keyword>
<evidence type="ECO:0000256" key="11">
    <source>
        <dbReference type="ARBA" id="ARBA00023014"/>
    </source>
</evidence>
<evidence type="ECO:0000256" key="8">
    <source>
        <dbReference type="ARBA" id="ARBA00022763"/>
    </source>
</evidence>
<evidence type="ECO:0000313" key="17">
    <source>
        <dbReference type="Proteomes" id="UP000464178"/>
    </source>
</evidence>
<dbReference type="CDD" id="cd00056">
    <property type="entry name" value="ENDO3c"/>
    <property type="match status" value="1"/>
</dbReference>
<dbReference type="InterPro" id="IPR015797">
    <property type="entry name" value="NUDIX_hydrolase-like_dom_sf"/>
</dbReference>
<dbReference type="InterPro" id="IPR011257">
    <property type="entry name" value="DNA_glycosylase"/>
</dbReference>
<dbReference type="Gene3D" id="1.10.340.30">
    <property type="entry name" value="Hypothetical protein, domain 2"/>
    <property type="match status" value="1"/>
</dbReference>
<keyword evidence="9" id="KW-0378">Hydrolase</keyword>
<dbReference type="GO" id="GO:0046872">
    <property type="term" value="F:metal ion binding"/>
    <property type="evidence" value="ECO:0007669"/>
    <property type="project" value="UniProtKB-UniRule"/>
</dbReference>
<keyword evidence="8 14" id="KW-0227">DNA damage</keyword>
<protein>
    <recommendedName>
        <fullName evidence="5 14">Adenine DNA glycosylase</fullName>
        <ecNumber evidence="4 14">3.2.2.31</ecNumber>
    </recommendedName>
</protein>
<dbReference type="GO" id="GO:0000701">
    <property type="term" value="F:purine-specific mismatch base pair DNA N-glycosylase activity"/>
    <property type="evidence" value="ECO:0007669"/>
    <property type="project" value="UniProtKB-EC"/>
</dbReference>
<dbReference type="PROSITE" id="PS51462">
    <property type="entry name" value="NUDIX"/>
    <property type="match status" value="1"/>
</dbReference>
<comment type="similarity">
    <text evidence="3 14">Belongs to the Nth/MutY family.</text>
</comment>
<comment type="catalytic activity">
    <reaction evidence="1 14">
        <text>Hydrolyzes free adenine bases from 7,8-dihydro-8-oxoguanine:adenine mismatched double-stranded DNA, leaving an apurinic site.</text>
        <dbReference type="EC" id="3.2.2.31"/>
    </reaction>
</comment>
<dbReference type="EMBL" id="LR593886">
    <property type="protein sequence ID" value="VTS01143.1"/>
    <property type="molecule type" value="Genomic_DNA"/>
</dbReference>
<dbReference type="InterPro" id="IPR044298">
    <property type="entry name" value="MIG/MutY"/>
</dbReference>
<dbReference type="Pfam" id="PF14815">
    <property type="entry name" value="NUDIX_4"/>
    <property type="match status" value="1"/>
</dbReference>
<keyword evidence="7" id="KW-0479">Metal-binding</keyword>
<dbReference type="Gene3D" id="3.90.79.10">
    <property type="entry name" value="Nucleoside Triphosphate Pyrophosphohydrolase"/>
    <property type="match status" value="1"/>
</dbReference>
<dbReference type="AlphaFoldDB" id="A0A6P2DKL7"/>
<evidence type="ECO:0000256" key="1">
    <source>
        <dbReference type="ARBA" id="ARBA00000843"/>
    </source>
</evidence>
<evidence type="ECO:0000256" key="3">
    <source>
        <dbReference type="ARBA" id="ARBA00008343"/>
    </source>
</evidence>
<dbReference type="InterPro" id="IPR023170">
    <property type="entry name" value="HhH_base_excis_C"/>
</dbReference>
<evidence type="ECO:0000256" key="4">
    <source>
        <dbReference type="ARBA" id="ARBA00012045"/>
    </source>
</evidence>
<evidence type="ECO:0000256" key="10">
    <source>
        <dbReference type="ARBA" id="ARBA00023004"/>
    </source>
</evidence>
<dbReference type="KEGG" id="gms:SOIL9_79480"/>
<dbReference type="GO" id="GO:0032357">
    <property type="term" value="F:oxidized purine DNA binding"/>
    <property type="evidence" value="ECO:0007669"/>
    <property type="project" value="TreeGrafter"/>
</dbReference>
<dbReference type="GO" id="GO:0034039">
    <property type="term" value="F:8-oxo-7,8-dihydroguanine DNA N-glycosylase activity"/>
    <property type="evidence" value="ECO:0007669"/>
    <property type="project" value="TreeGrafter"/>
</dbReference>
<evidence type="ECO:0000259" key="15">
    <source>
        <dbReference type="PROSITE" id="PS51462"/>
    </source>
</evidence>
<evidence type="ECO:0000256" key="5">
    <source>
        <dbReference type="ARBA" id="ARBA00022023"/>
    </source>
</evidence>
<dbReference type="SMART" id="SM00478">
    <property type="entry name" value="ENDO3c"/>
    <property type="match status" value="1"/>
</dbReference>
<evidence type="ECO:0000313" key="16">
    <source>
        <dbReference type="EMBL" id="VTS01143.1"/>
    </source>
</evidence>
<keyword evidence="11" id="KW-0411">Iron-sulfur</keyword>
<dbReference type="GO" id="GO:0006284">
    <property type="term" value="P:base-excision repair"/>
    <property type="evidence" value="ECO:0007669"/>
    <property type="project" value="UniProtKB-UniRule"/>
</dbReference>
<evidence type="ECO:0000256" key="14">
    <source>
        <dbReference type="RuleBase" id="RU365096"/>
    </source>
</evidence>
<dbReference type="CDD" id="cd03431">
    <property type="entry name" value="NUDIX_DNA_Glycosylase_C-MutY"/>
    <property type="match status" value="1"/>
</dbReference>
<evidence type="ECO:0000256" key="7">
    <source>
        <dbReference type="ARBA" id="ARBA00022723"/>
    </source>
</evidence>
<evidence type="ECO:0000256" key="13">
    <source>
        <dbReference type="ARBA" id="ARBA00023295"/>
    </source>
</evidence>
<comment type="function">
    <text evidence="2">Adenine glycosylase active on G-A mispairs. MutY also corrects error-prone DNA synthesis past GO lesions which are due to the oxidatively damaged form of guanine: 7,8-dihydro-8-oxoguanine (8-oxo-dGTP).</text>
</comment>
<name>A0A6P2DKL7_9BACT</name>
<dbReference type="EC" id="3.2.2.31" evidence="4 14"/>
<dbReference type="SUPFAM" id="SSF55811">
    <property type="entry name" value="Nudix"/>
    <property type="match status" value="1"/>
</dbReference>
<evidence type="ECO:0000256" key="9">
    <source>
        <dbReference type="ARBA" id="ARBA00022801"/>
    </source>
</evidence>
<dbReference type="PANTHER" id="PTHR42944">
    <property type="entry name" value="ADENINE DNA GLYCOSYLASE"/>
    <property type="match status" value="1"/>
</dbReference>
<sequence>MAPALHASNSRCFPLHPRPNLERGTRNWELPEGWSGRTLAGLRTKLLNWFDAHQRDLPWRRDAAGQLTAPRDAYRVWVSEVMLQQTTVAAVVPYFERFMAALPNVRALAEADEQRVLKLWEGLGYYRRARHLHAAAKELVANHLPTSEKGGADADHQLPDDPVVWESLPGVGRYILGAVLSQAFDRSLPIVEANSLRVLARIFGYRKDPREGEGKVWVWGAAEAVLPQKRAGDFNQSLMELGALICTPTAPACDTCPVSANCIANRDSLQDVIPPKKKPVAITEVAEVGVVIRDGDRLLLCQRPADAGRWQNMWEVPHAPRAEGEDVSTAAVRAAKELTGFDIEPGAELLTIKHGVTRYAITLVCLEATHTGGKFAPGPYADAKWVSPTDLADYPVSSPQRKLMTALADPKRQPRLF</sequence>
<dbReference type="GO" id="GO:0006298">
    <property type="term" value="P:mismatch repair"/>
    <property type="evidence" value="ECO:0007669"/>
    <property type="project" value="TreeGrafter"/>
</dbReference>
<comment type="cofactor">
    <cofactor evidence="14">
        <name>[4Fe-4S] cluster</name>
        <dbReference type="ChEBI" id="CHEBI:49883"/>
    </cofactor>
    <text evidence="14">Binds 1 [4Fe-4S] cluster.</text>
</comment>
<evidence type="ECO:0000256" key="2">
    <source>
        <dbReference type="ARBA" id="ARBA00002933"/>
    </source>
</evidence>
<organism evidence="16 17">
    <name type="scientific">Gemmata massiliana</name>
    <dbReference type="NCBI Taxonomy" id="1210884"/>
    <lineage>
        <taxon>Bacteria</taxon>
        <taxon>Pseudomonadati</taxon>
        <taxon>Planctomycetota</taxon>
        <taxon>Planctomycetia</taxon>
        <taxon>Gemmatales</taxon>
        <taxon>Gemmataceae</taxon>
        <taxon>Gemmata</taxon>
    </lineage>
</organism>
<keyword evidence="12" id="KW-0234">DNA repair</keyword>
<keyword evidence="6" id="KW-0004">4Fe-4S</keyword>
<keyword evidence="13 14" id="KW-0326">Glycosidase</keyword>
<dbReference type="SUPFAM" id="SSF48150">
    <property type="entry name" value="DNA-glycosylase"/>
    <property type="match status" value="1"/>
</dbReference>
<dbReference type="InterPro" id="IPR029119">
    <property type="entry name" value="MutY_C"/>
</dbReference>
<gene>
    <name evidence="16" type="ORF">SOIL9_79480</name>
</gene>
<dbReference type="Gene3D" id="1.10.1670.10">
    <property type="entry name" value="Helix-hairpin-Helix base-excision DNA repair enzymes (C-terminal)"/>
    <property type="match status" value="1"/>
</dbReference>
<dbReference type="Proteomes" id="UP000464178">
    <property type="component" value="Chromosome"/>
</dbReference>
<evidence type="ECO:0000256" key="12">
    <source>
        <dbReference type="ARBA" id="ARBA00023204"/>
    </source>
</evidence>
<dbReference type="Pfam" id="PF00730">
    <property type="entry name" value="HhH-GPD"/>
    <property type="match status" value="1"/>
</dbReference>
<keyword evidence="10 14" id="KW-0408">Iron</keyword>
<proteinExistence type="inferred from homology"/>
<dbReference type="InterPro" id="IPR003265">
    <property type="entry name" value="HhH-GPD_domain"/>
</dbReference>
<dbReference type="GO" id="GO:0051539">
    <property type="term" value="F:4 iron, 4 sulfur cluster binding"/>
    <property type="evidence" value="ECO:0007669"/>
    <property type="project" value="UniProtKB-UniRule"/>
</dbReference>
<dbReference type="PANTHER" id="PTHR42944:SF1">
    <property type="entry name" value="ADENINE DNA GLYCOSYLASE"/>
    <property type="match status" value="1"/>
</dbReference>
<dbReference type="InterPro" id="IPR000086">
    <property type="entry name" value="NUDIX_hydrolase_dom"/>
</dbReference>
<reference evidence="16 17" key="1">
    <citation type="submission" date="2019-05" db="EMBL/GenBank/DDBJ databases">
        <authorList>
            <consortium name="Science for Life Laboratories"/>
        </authorList>
    </citation>
    <scope>NUCLEOTIDE SEQUENCE [LARGE SCALE GENOMIC DNA]</scope>
    <source>
        <strain evidence="16">Soil9</strain>
    </source>
</reference>
<feature type="domain" description="Nudix hydrolase" evidence="15">
    <location>
        <begin position="275"/>
        <end position="409"/>
    </location>
</feature>
<evidence type="ECO:0000256" key="6">
    <source>
        <dbReference type="ARBA" id="ARBA00022485"/>
    </source>
</evidence>
<dbReference type="GO" id="GO:0035485">
    <property type="term" value="F:adenine/guanine mispair binding"/>
    <property type="evidence" value="ECO:0007669"/>
    <property type="project" value="TreeGrafter"/>
</dbReference>